<evidence type="ECO:0000313" key="2">
    <source>
        <dbReference type="EMBL" id="MCE2055813.1"/>
    </source>
</evidence>
<protein>
    <submittedName>
        <fullName evidence="2">Uncharacterized protein</fullName>
    </submittedName>
</protein>
<sequence>MEKLSGGARDRGLLDGSSGKSLSGSRLATMAVRSGDLFRSILIVGRPLLDLLLATATAARRHARSERPARLRFLSLDLGRRDLGEICDLAMTAATGLGCSAAALSPIGCCCSSLWSATDYKYKLSIYKNRFGLLGFLTGLSRLGRLNQASTNPTVWSISTITDFSEILMLEFLYCVRKDIGNLSLLEELVIYNNNLTSLKTYGLETCKSLEQLMLGDNLLMGTFSANLSKLQNLSVLELFYNRFSGLLPP</sequence>
<evidence type="ECO:0000313" key="3">
    <source>
        <dbReference type="Proteomes" id="UP000823775"/>
    </source>
</evidence>
<feature type="region of interest" description="Disordered" evidence="1">
    <location>
        <begin position="1"/>
        <end position="23"/>
    </location>
</feature>
<proteinExistence type="predicted"/>
<dbReference type="Proteomes" id="UP000823775">
    <property type="component" value="Unassembled WGS sequence"/>
</dbReference>
<gene>
    <name evidence="2" type="ORF">HAX54_043476</name>
</gene>
<dbReference type="PANTHER" id="PTHR48054">
    <property type="entry name" value="RECEPTOR KINASE-LIKE PROTEIN XA21"/>
    <property type="match status" value="1"/>
</dbReference>
<accession>A0ABS8W358</accession>
<feature type="compositionally biased region" description="Low complexity" evidence="1">
    <location>
        <begin position="14"/>
        <end position="23"/>
    </location>
</feature>
<reference evidence="2 3" key="1">
    <citation type="journal article" date="2021" name="BMC Genomics">
        <title>Datura genome reveals duplications of psychoactive alkaloid biosynthetic genes and high mutation rate following tissue culture.</title>
        <authorList>
            <person name="Rajewski A."/>
            <person name="Carter-House D."/>
            <person name="Stajich J."/>
            <person name="Litt A."/>
        </authorList>
    </citation>
    <scope>NUCLEOTIDE SEQUENCE [LARGE SCALE GENOMIC DNA]</scope>
    <source>
        <strain evidence="2">AR-01</strain>
    </source>
</reference>
<evidence type="ECO:0000256" key="1">
    <source>
        <dbReference type="SAM" id="MobiDB-lite"/>
    </source>
</evidence>
<dbReference type="SUPFAM" id="SSF52058">
    <property type="entry name" value="L domain-like"/>
    <property type="match status" value="1"/>
</dbReference>
<dbReference type="PANTHER" id="PTHR48054:SF30">
    <property type="entry name" value="LEUCINE-RICH REPEAT PROTEIN KINASE FAMILY PROTEIN"/>
    <property type="match status" value="1"/>
</dbReference>
<name>A0ABS8W358_DATST</name>
<dbReference type="InterPro" id="IPR032675">
    <property type="entry name" value="LRR_dom_sf"/>
</dbReference>
<organism evidence="2 3">
    <name type="scientific">Datura stramonium</name>
    <name type="common">Jimsonweed</name>
    <name type="synonym">Common thornapple</name>
    <dbReference type="NCBI Taxonomy" id="4076"/>
    <lineage>
        <taxon>Eukaryota</taxon>
        <taxon>Viridiplantae</taxon>
        <taxon>Streptophyta</taxon>
        <taxon>Embryophyta</taxon>
        <taxon>Tracheophyta</taxon>
        <taxon>Spermatophyta</taxon>
        <taxon>Magnoliopsida</taxon>
        <taxon>eudicotyledons</taxon>
        <taxon>Gunneridae</taxon>
        <taxon>Pentapetalae</taxon>
        <taxon>asterids</taxon>
        <taxon>lamiids</taxon>
        <taxon>Solanales</taxon>
        <taxon>Solanaceae</taxon>
        <taxon>Solanoideae</taxon>
        <taxon>Datureae</taxon>
        <taxon>Datura</taxon>
    </lineage>
</organism>
<dbReference type="InterPro" id="IPR052592">
    <property type="entry name" value="LRR-RLK"/>
</dbReference>
<dbReference type="EMBL" id="JACEIK010006505">
    <property type="protein sequence ID" value="MCE2055813.1"/>
    <property type="molecule type" value="Genomic_DNA"/>
</dbReference>
<feature type="compositionally biased region" description="Basic and acidic residues" evidence="1">
    <location>
        <begin position="1"/>
        <end position="13"/>
    </location>
</feature>
<keyword evidence="3" id="KW-1185">Reference proteome</keyword>
<comment type="caution">
    <text evidence="2">The sequence shown here is derived from an EMBL/GenBank/DDBJ whole genome shotgun (WGS) entry which is preliminary data.</text>
</comment>
<dbReference type="Gene3D" id="3.80.10.10">
    <property type="entry name" value="Ribonuclease Inhibitor"/>
    <property type="match status" value="1"/>
</dbReference>